<dbReference type="AlphaFoldDB" id="D6E6S2"/>
<dbReference type="Proteomes" id="UP000008805">
    <property type="component" value="Chromosome"/>
</dbReference>
<accession>D6E6S2</accession>
<proteinExistence type="predicted"/>
<gene>
    <name evidence="1" type="ORF">GPA_03800</name>
</gene>
<evidence type="ECO:0000313" key="1">
    <source>
        <dbReference type="EMBL" id="CBL03419.1"/>
    </source>
</evidence>
<reference evidence="1 2" key="1">
    <citation type="submission" date="2010-03" db="EMBL/GenBank/DDBJ databases">
        <title>The genome sequence of Gordonibacter pamelaeae 7-10-1-bT.</title>
        <authorList>
            <consortium name="metaHIT consortium -- http://www.metahit.eu/"/>
            <person name="Pajon A."/>
            <person name="Turner K."/>
            <person name="Parkhill J."/>
            <person name="Timmis K."/>
            <person name="Oxley A."/>
            <person name="Wurdemann D."/>
        </authorList>
    </citation>
    <scope>NUCLEOTIDE SEQUENCE [LARGE SCALE GENOMIC DNA]</scope>
    <source>
        <strain evidence="2">7-10-1-b</strain>
    </source>
</reference>
<keyword evidence="2" id="KW-1185">Reference proteome</keyword>
<reference evidence="1 2" key="2">
    <citation type="submission" date="2010-03" db="EMBL/GenBank/DDBJ databases">
        <authorList>
            <person name="Pajon A."/>
        </authorList>
    </citation>
    <scope>NUCLEOTIDE SEQUENCE [LARGE SCALE GENOMIC DNA]</scope>
    <source>
        <strain evidence="2">7-10-1-b</strain>
    </source>
</reference>
<sequence>MDCVVGRQGVDKQAILTILFRRTNFQLMLLLEEKTSKNVVTASAAR</sequence>
<dbReference type="EMBL" id="FP929047">
    <property type="protein sequence ID" value="CBL03419.1"/>
    <property type="molecule type" value="Genomic_DNA"/>
</dbReference>
<dbReference type="HOGENOM" id="CLU_3184249_0_0_11"/>
<dbReference type="KEGG" id="gpa:GPA_03800"/>
<protein>
    <submittedName>
        <fullName evidence="1">Uncharacterized protein</fullName>
    </submittedName>
</protein>
<organism evidence="1 2">
    <name type="scientific">Gordonibacter pamelaeae 7-10-1-b</name>
    <dbReference type="NCBI Taxonomy" id="657308"/>
    <lineage>
        <taxon>Bacteria</taxon>
        <taxon>Bacillati</taxon>
        <taxon>Actinomycetota</taxon>
        <taxon>Coriobacteriia</taxon>
        <taxon>Eggerthellales</taxon>
        <taxon>Eggerthellaceae</taxon>
        <taxon>Gordonibacter</taxon>
    </lineage>
</organism>
<name>D6E6S2_9ACTN</name>
<dbReference type="PATRIC" id="fig|657308.3.peg.3058"/>
<evidence type="ECO:0000313" key="2">
    <source>
        <dbReference type="Proteomes" id="UP000008805"/>
    </source>
</evidence>